<dbReference type="PaxDb" id="4113-PGSC0003DMT400085699"/>
<name>M1DA33_SOLTU</name>
<dbReference type="EnsemblPlants" id="PGSC0003DMT400085699">
    <property type="protein sequence ID" value="PGSC0003DMT400085699"/>
    <property type="gene ID" value="PGSC0003DMG400035270"/>
</dbReference>
<dbReference type="AlphaFoldDB" id="M1DA33"/>
<keyword evidence="3" id="KW-1185">Reference proteome</keyword>
<proteinExistence type="predicted"/>
<accession>M1DA33</accession>
<evidence type="ECO:0000313" key="3">
    <source>
        <dbReference type="Proteomes" id="UP000011115"/>
    </source>
</evidence>
<feature type="region of interest" description="Disordered" evidence="1">
    <location>
        <begin position="1"/>
        <end position="21"/>
    </location>
</feature>
<reference evidence="3" key="1">
    <citation type="journal article" date="2011" name="Nature">
        <title>Genome sequence and analysis of the tuber crop potato.</title>
        <authorList>
            <consortium name="The Potato Genome Sequencing Consortium"/>
        </authorList>
    </citation>
    <scope>NUCLEOTIDE SEQUENCE [LARGE SCALE GENOMIC DNA]</scope>
    <source>
        <strain evidence="3">cv. DM1-3 516 R44</strain>
    </source>
</reference>
<dbReference type="HOGENOM" id="CLU_140027_0_0_1"/>
<protein>
    <submittedName>
        <fullName evidence="2">Uncharacterized protein</fullName>
    </submittedName>
</protein>
<dbReference type="Gramene" id="PGSC0003DMT400085699">
    <property type="protein sequence ID" value="PGSC0003DMT400085699"/>
    <property type="gene ID" value="PGSC0003DMG400035270"/>
</dbReference>
<dbReference type="InParanoid" id="M1DA33"/>
<sequence length="160" mass="17755">MANRRAKSGSPNGSAMRPIHGEESCSMPSLGNYWNFGRSADHRPIHLMIRQWSSARPMCLFPIHSSDVELLGPVGDLGTLAKEVWRVANLEVSWPNEAHINCSSLLVRPPTLQAINQAWCCQTGSSFKLHMFPCKAWNSLLIIHPLGPRASILVNTTSKR</sequence>
<organism evidence="2 3">
    <name type="scientific">Solanum tuberosum</name>
    <name type="common">Potato</name>
    <dbReference type="NCBI Taxonomy" id="4113"/>
    <lineage>
        <taxon>Eukaryota</taxon>
        <taxon>Viridiplantae</taxon>
        <taxon>Streptophyta</taxon>
        <taxon>Embryophyta</taxon>
        <taxon>Tracheophyta</taxon>
        <taxon>Spermatophyta</taxon>
        <taxon>Magnoliopsida</taxon>
        <taxon>eudicotyledons</taxon>
        <taxon>Gunneridae</taxon>
        <taxon>Pentapetalae</taxon>
        <taxon>asterids</taxon>
        <taxon>lamiids</taxon>
        <taxon>Solanales</taxon>
        <taxon>Solanaceae</taxon>
        <taxon>Solanoideae</taxon>
        <taxon>Solaneae</taxon>
        <taxon>Solanum</taxon>
    </lineage>
</organism>
<reference evidence="2" key="2">
    <citation type="submission" date="2015-06" db="UniProtKB">
        <authorList>
            <consortium name="EnsemblPlants"/>
        </authorList>
    </citation>
    <scope>IDENTIFICATION</scope>
    <source>
        <strain evidence="2">DM1-3 516 R44</strain>
    </source>
</reference>
<evidence type="ECO:0000313" key="2">
    <source>
        <dbReference type="EnsemblPlants" id="PGSC0003DMT400085699"/>
    </source>
</evidence>
<dbReference type="Proteomes" id="UP000011115">
    <property type="component" value="Unassembled WGS sequence"/>
</dbReference>
<evidence type="ECO:0000256" key="1">
    <source>
        <dbReference type="SAM" id="MobiDB-lite"/>
    </source>
</evidence>